<evidence type="ECO:0000313" key="6">
    <source>
        <dbReference type="Proteomes" id="UP000001596"/>
    </source>
</evidence>
<dbReference type="CDD" id="cd08513">
    <property type="entry name" value="PBP2_thermophilic_Hb8_like"/>
    <property type="match status" value="1"/>
</dbReference>
<evidence type="ECO:0000256" key="2">
    <source>
        <dbReference type="ARBA" id="ARBA00005695"/>
    </source>
</evidence>
<dbReference type="Gene3D" id="3.40.190.10">
    <property type="entry name" value="Periplasmic binding protein-like II"/>
    <property type="match status" value="1"/>
</dbReference>
<evidence type="ECO:0000259" key="4">
    <source>
        <dbReference type="Pfam" id="PF00496"/>
    </source>
</evidence>
<protein>
    <submittedName>
        <fullName evidence="5">ABC transporter substrate binding protein (Oligopeptide)</fullName>
    </submittedName>
</protein>
<feature type="domain" description="Solute-binding protein family 5" evidence="4">
    <location>
        <begin position="106"/>
        <end position="490"/>
    </location>
</feature>
<dbReference type="InterPro" id="IPR000914">
    <property type="entry name" value="SBP_5_dom"/>
</dbReference>
<dbReference type="Gene3D" id="3.10.105.10">
    <property type="entry name" value="Dipeptide-binding Protein, Domain 3"/>
    <property type="match status" value="1"/>
</dbReference>
<dbReference type="EMBL" id="CP000633">
    <property type="protein sequence ID" value="ACM37791.1"/>
    <property type="molecule type" value="Genomic_DNA"/>
</dbReference>
<dbReference type="SUPFAM" id="SSF53850">
    <property type="entry name" value="Periplasmic binding protein-like II"/>
    <property type="match status" value="1"/>
</dbReference>
<dbReference type="PIRSF" id="PIRSF002741">
    <property type="entry name" value="MppA"/>
    <property type="match status" value="1"/>
</dbReference>
<dbReference type="InterPro" id="IPR030678">
    <property type="entry name" value="Peptide/Ni-bd"/>
</dbReference>
<dbReference type="Pfam" id="PF00496">
    <property type="entry name" value="SBP_bac_5"/>
    <property type="match status" value="1"/>
</dbReference>
<feature type="signal peptide" evidence="3">
    <location>
        <begin position="1"/>
        <end position="41"/>
    </location>
</feature>
<dbReference type="GO" id="GO:0030288">
    <property type="term" value="C:outer membrane-bounded periplasmic space"/>
    <property type="evidence" value="ECO:0007669"/>
    <property type="project" value="UniProtKB-ARBA"/>
</dbReference>
<name>B9JSU8_ALLAM</name>
<dbReference type="AlphaFoldDB" id="B9JSU8"/>
<evidence type="ECO:0000256" key="3">
    <source>
        <dbReference type="SAM" id="SignalP"/>
    </source>
</evidence>
<dbReference type="GO" id="GO:0015833">
    <property type="term" value="P:peptide transport"/>
    <property type="evidence" value="ECO:0007669"/>
    <property type="project" value="TreeGrafter"/>
</dbReference>
<dbReference type="STRING" id="311402.Avi_3874"/>
<keyword evidence="6" id="KW-1185">Reference proteome</keyword>
<dbReference type="eggNOG" id="COG0747">
    <property type="taxonomic scope" value="Bacteria"/>
</dbReference>
<dbReference type="GO" id="GO:1904680">
    <property type="term" value="F:peptide transmembrane transporter activity"/>
    <property type="evidence" value="ECO:0007669"/>
    <property type="project" value="TreeGrafter"/>
</dbReference>
<gene>
    <name evidence="5" type="ordered locus">Avi_3874</name>
</gene>
<dbReference type="InterPro" id="IPR039424">
    <property type="entry name" value="SBP_5"/>
</dbReference>
<evidence type="ECO:0000313" key="5">
    <source>
        <dbReference type="EMBL" id="ACM37791.1"/>
    </source>
</evidence>
<organism evidence="5 6">
    <name type="scientific">Allorhizobium ampelinum (strain ATCC BAA-846 / DSM 112012 / S4)</name>
    <name type="common">Agrobacterium vitis (strain S4)</name>
    <dbReference type="NCBI Taxonomy" id="311402"/>
    <lineage>
        <taxon>Bacteria</taxon>
        <taxon>Pseudomonadati</taxon>
        <taxon>Pseudomonadota</taxon>
        <taxon>Alphaproteobacteria</taxon>
        <taxon>Hyphomicrobiales</taxon>
        <taxon>Rhizobiaceae</taxon>
        <taxon>Rhizobium/Agrobacterium group</taxon>
        <taxon>Allorhizobium</taxon>
        <taxon>Allorhizobium ampelinum</taxon>
    </lineage>
</organism>
<keyword evidence="3" id="KW-0732">Signal</keyword>
<comment type="similarity">
    <text evidence="2">Belongs to the bacterial solute-binding protein 5 family.</text>
</comment>
<dbReference type="Proteomes" id="UP000001596">
    <property type="component" value="Chromosome 1"/>
</dbReference>
<reference evidence="5 6" key="1">
    <citation type="journal article" date="2009" name="J. Bacteriol.">
        <title>Genome sequences of three Agrobacterium biovars help elucidate the evolution of multichromosome genomes in bacteria.</title>
        <authorList>
            <person name="Slater S.C."/>
            <person name="Goldman B.S."/>
            <person name="Goodner B."/>
            <person name="Setubal J.C."/>
            <person name="Farrand S.K."/>
            <person name="Nester E.W."/>
            <person name="Burr T.J."/>
            <person name="Banta L."/>
            <person name="Dickerman A.W."/>
            <person name="Paulsen I."/>
            <person name="Otten L."/>
            <person name="Suen G."/>
            <person name="Welch R."/>
            <person name="Almeida N.F."/>
            <person name="Arnold F."/>
            <person name="Burton O.T."/>
            <person name="Du Z."/>
            <person name="Ewing A."/>
            <person name="Godsy E."/>
            <person name="Heisel S."/>
            <person name="Houmiel K.L."/>
            <person name="Jhaveri J."/>
            <person name="Lu J."/>
            <person name="Miller N.M."/>
            <person name="Norton S."/>
            <person name="Chen Q."/>
            <person name="Phoolcharoen W."/>
            <person name="Ohlin V."/>
            <person name="Ondrusek D."/>
            <person name="Pride N."/>
            <person name="Stricklin S.L."/>
            <person name="Sun J."/>
            <person name="Wheeler C."/>
            <person name="Wilson L."/>
            <person name="Zhu H."/>
            <person name="Wood D.W."/>
        </authorList>
    </citation>
    <scope>NUCLEOTIDE SEQUENCE [LARGE SCALE GENOMIC DNA]</scope>
    <source>
        <strain evidence="6">S4 / ATCC BAA-846</strain>
    </source>
</reference>
<dbReference type="PANTHER" id="PTHR30290">
    <property type="entry name" value="PERIPLASMIC BINDING COMPONENT OF ABC TRANSPORTER"/>
    <property type="match status" value="1"/>
</dbReference>
<dbReference type="KEGG" id="avi:Avi_3874"/>
<comment type="subcellular location">
    <subcellularLocation>
        <location evidence="1">Periplasm</location>
    </subcellularLocation>
</comment>
<sequence length="585" mass="63053">MRSSQPKQDTATMTYNRPLRALSAAAIFAATGAFVSTPAIAARGTDGDVKILFWQAVSNLNPYLSGGSKEVYAASMVIEPLAGFDEQGNLFTRLAAEIPTVDNGGIAKDMTSITWKLKPGLTWSDGGTVSADDVVFTWKYCMAPGGGCAQAAKFDGVKSVEAIDPLTVKVTFDAPKPFAYSAFVGQLSPIIQQSQFKDCLGEKAPQCTEANFKPHGTGPFVVRDFKANDVVLFDANPRYRDPAKPAFASITLKGGGDAMSAARAVLETGEYDFAWNTVVEPEVTESMLKAGKGTMTSAFSSTVERIQLNPYAVDAALGAKRSTKEAGPHPALSDPRVRRALALAIDRDVIVEAGYGAAGQPTCNIIPAPDIFASKAKTWCGKQDLDGANTLLDEAGWKKGPDGVRVKDGRKLSFLFLTTTNSVRQGTQVLVKDMWSQIGVETELRNVSASVFFGGDPASPDTYQKFYADVQMYASGFESTDPEKFMGGFTCEKIPTPANNWQGENIARYCDPAYDTLLSELRRTSGTEKRAELVRTLNDMIVNDGLVIPLVNRGEPSAISNTLKGAKLNPWDSQLWNVADWTRSK</sequence>
<feature type="chain" id="PRO_5002885003" evidence="3">
    <location>
        <begin position="42"/>
        <end position="585"/>
    </location>
</feature>
<dbReference type="GO" id="GO:0043190">
    <property type="term" value="C:ATP-binding cassette (ABC) transporter complex"/>
    <property type="evidence" value="ECO:0007669"/>
    <property type="project" value="InterPro"/>
</dbReference>
<dbReference type="PANTHER" id="PTHR30290:SF65">
    <property type="entry name" value="MONOACYL PHOSPHATIDYLINOSITOL TETRAMANNOSIDE-BINDING PROTEIN LPQW-RELATED"/>
    <property type="match status" value="1"/>
</dbReference>
<proteinExistence type="inferred from homology"/>
<evidence type="ECO:0000256" key="1">
    <source>
        <dbReference type="ARBA" id="ARBA00004418"/>
    </source>
</evidence>
<dbReference type="HOGENOM" id="CLU_017028_11_1_5"/>
<accession>B9JSU8</accession>